<evidence type="ECO:0008006" key="4">
    <source>
        <dbReference type="Google" id="ProtNLM"/>
    </source>
</evidence>
<dbReference type="PANTHER" id="PTHR33442">
    <property type="entry name" value="TRANS-3-HYDROXY-L-PROLINE DEHYDRATASE"/>
    <property type="match status" value="1"/>
</dbReference>
<dbReference type="Gene3D" id="3.10.310.10">
    <property type="entry name" value="Diaminopimelate Epimerase, Chain A, domain 1"/>
    <property type="match status" value="2"/>
</dbReference>
<comment type="similarity">
    <text evidence="1">Belongs to the proline racemase family.</text>
</comment>
<dbReference type="InterPro" id="IPR008794">
    <property type="entry name" value="Pro_racemase_fam"/>
</dbReference>
<name>A0A2H5F380_9RHOB</name>
<keyword evidence="3" id="KW-1185">Reference proteome</keyword>
<dbReference type="PANTHER" id="PTHR33442:SF5">
    <property type="entry name" value="BIFUNCTIONAL TRANS-3-HYDROXY-L-PROLINE DEHYDRATASE_2-EPIMERASE"/>
    <property type="match status" value="1"/>
</dbReference>
<protein>
    <recommendedName>
        <fullName evidence="4">Proline racemase</fullName>
    </recommendedName>
</protein>
<dbReference type="Proteomes" id="UP000234530">
    <property type="component" value="Chromosome"/>
</dbReference>
<dbReference type="GO" id="GO:0047580">
    <property type="term" value="F:4-hydroxyproline epimerase activity"/>
    <property type="evidence" value="ECO:0007669"/>
    <property type="project" value="TreeGrafter"/>
</dbReference>
<evidence type="ECO:0000256" key="1">
    <source>
        <dbReference type="ARBA" id="ARBA00007529"/>
    </source>
</evidence>
<dbReference type="Pfam" id="PF05544">
    <property type="entry name" value="Pro_racemase"/>
    <property type="match status" value="1"/>
</dbReference>
<dbReference type="OrthoDB" id="181267at2"/>
<reference evidence="2 3" key="1">
    <citation type="journal article" date="2013" name="Antonie Van Leeuwenhoek">
        <title>Paracoccus zhejiangensis sp. nov., isolated from activated sludge in wastewater-treatment system.</title>
        <authorList>
            <person name="Wu Z.G."/>
            <person name="Zhang D.F."/>
            <person name="Liu Y.L."/>
            <person name="Wang F."/>
            <person name="Jiang X."/>
            <person name="Li C."/>
            <person name="Li S.P."/>
            <person name="Hong Q."/>
            <person name="Li W.J."/>
        </authorList>
    </citation>
    <scope>NUCLEOTIDE SEQUENCE [LARGE SCALE GENOMIC DNA]</scope>
    <source>
        <strain evidence="2 3">J6</strain>
    </source>
</reference>
<evidence type="ECO:0000313" key="2">
    <source>
        <dbReference type="EMBL" id="AUH65999.1"/>
    </source>
</evidence>
<dbReference type="PIRSF" id="PIRSF029792">
    <property type="entry name" value="Pro_racemase"/>
    <property type="match status" value="1"/>
</dbReference>
<dbReference type="KEGG" id="pzh:CX676_19060"/>
<accession>A0A2H5F380</accession>
<proteinExistence type="inferred from homology"/>
<evidence type="ECO:0000313" key="3">
    <source>
        <dbReference type="Proteomes" id="UP000234530"/>
    </source>
</evidence>
<organism evidence="2 3">
    <name type="scientific">Paracoccus zhejiangensis</name>
    <dbReference type="NCBI Taxonomy" id="1077935"/>
    <lineage>
        <taxon>Bacteria</taxon>
        <taxon>Pseudomonadati</taxon>
        <taxon>Pseudomonadota</taxon>
        <taxon>Alphaproteobacteria</taxon>
        <taxon>Rhodobacterales</taxon>
        <taxon>Paracoccaceae</taxon>
        <taxon>Paracoccus</taxon>
    </lineage>
</organism>
<dbReference type="RefSeq" id="WP_101753978.1">
    <property type="nucleotide sequence ID" value="NZ_CP025430.1"/>
</dbReference>
<sequence length="342" mass="36459">MQSTKTVHVISAHAEGEVGDVIVGGVAPPPGETLWDQSRFIARDQTLRNFVLNEPRGGVFRHVNLLVPPKHPEAAAAFIIMEPEDTPPMSGSNSICVSTVLLDGGILPMVEPVTEFTLEAPGGLVRVRAECSGGKARRIHVQNLPSFAQKLDQLLEVEGLGTLTVDTAFGGDSFVMVDAAALGFALTPDEAHDLARLGTRITNAATQALGFDHPTNPDWRHISFCQFAGPLERDAEGLRMRSAVAIQPGKIDRSPTGTALSARMALLAARGQMGMGETLTQVSLIGSTFTGRIVGETILGEVPAILPEISGRGWVTGIHQHMLDPTDPWPGGYRLSDTWGAR</sequence>
<dbReference type="EMBL" id="CP025430">
    <property type="protein sequence ID" value="AUH65999.1"/>
    <property type="molecule type" value="Genomic_DNA"/>
</dbReference>
<dbReference type="GO" id="GO:0050346">
    <property type="term" value="F:trans-L-3-hydroxyproline dehydratase activity"/>
    <property type="evidence" value="ECO:0007669"/>
    <property type="project" value="UniProtKB-ARBA"/>
</dbReference>
<dbReference type="SFLD" id="SFLDS00028">
    <property type="entry name" value="Proline_Racemase"/>
    <property type="match status" value="1"/>
</dbReference>
<dbReference type="FunFam" id="3.10.310.10:FF:000010">
    <property type="entry name" value="Proline racemase"/>
    <property type="match status" value="1"/>
</dbReference>
<gene>
    <name evidence="2" type="ORF">CX676_19060</name>
</gene>
<dbReference type="AlphaFoldDB" id="A0A2H5F380"/>
<dbReference type="SUPFAM" id="SSF54506">
    <property type="entry name" value="Diaminopimelate epimerase-like"/>
    <property type="match status" value="1"/>
</dbReference>
<dbReference type="NCBIfam" id="NF047722">
    <property type="entry name" value="T3LHypDht"/>
    <property type="match status" value="1"/>
</dbReference>